<keyword evidence="1" id="KW-0805">Transcription regulation</keyword>
<evidence type="ECO:0000256" key="1">
    <source>
        <dbReference type="ARBA" id="ARBA00023015"/>
    </source>
</evidence>
<gene>
    <name evidence="6" type="ORF">GCM10007874_12500</name>
</gene>
<dbReference type="Pfam" id="PF01380">
    <property type="entry name" value="SIS"/>
    <property type="match status" value="1"/>
</dbReference>
<dbReference type="InterPro" id="IPR035472">
    <property type="entry name" value="RpiR-like_SIS"/>
</dbReference>
<reference evidence="7" key="1">
    <citation type="journal article" date="2019" name="Int. J. Syst. Evol. Microbiol.">
        <title>The Global Catalogue of Microorganisms (GCM) 10K type strain sequencing project: providing services to taxonomists for standard genome sequencing and annotation.</title>
        <authorList>
            <consortium name="The Broad Institute Genomics Platform"/>
            <consortium name="The Broad Institute Genome Sequencing Center for Infectious Disease"/>
            <person name="Wu L."/>
            <person name="Ma J."/>
        </authorList>
    </citation>
    <scope>NUCLEOTIDE SEQUENCE [LARGE SCALE GENOMIC DNA]</scope>
    <source>
        <strain evidence="7">NBRC 101365</strain>
    </source>
</reference>
<accession>A0ABQ6CDF3</accession>
<sequence length="295" mass="31292">MSDGPLSARIIEAFDAMPAQLRKAARYVLDRPHDVALLSMREQARRAEVPPATMTRFARHLGFTGYEDVREIHAQALRGGAPGFAGKAGAQLARQKLEGDRGMAAAMLASLRRQIEHLGSEDSLDALTAAADRLAGARRIYSLGLRASHPVAWQLHYMLSLVGEPAICLDTNAGTGADALADAGEEDVLLAVSVEPYTRLTIEIADYAAQRGIGVLAITDSAVAPLARIARQVILVPTDSPSFFHAMAPAFILAEILGALVAGHGGEAALAALARKDEHLRALGTHFSKVGSRQP</sequence>
<protein>
    <submittedName>
        <fullName evidence="6">RpiR family transcriptional regulator</fullName>
    </submittedName>
</protein>
<evidence type="ECO:0000259" key="4">
    <source>
        <dbReference type="PROSITE" id="PS51071"/>
    </source>
</evidence>
<dbReference type="Proteomes" id="UP001156882">
    <property type="component" value="Unassembled WGS sequence"/>
</dbReference>
<comment type="caution">
    <text evidence="6">The sequence shown here is derived from an EMBL/GenBank/DDBJ whole genome shotgun (WGS) entry which is preliminary data.</text>
</comment>
<dbReference type="InterPro" id="IPR009057">
    <property type="entry name" value="Homeodomain-like_sf"/>
</dbReference>
<name>A0ABQ6CDF3_9HYPH</name>
<keyword evidence="7" id="KW-1185">Reference proteome</keyword>
<organism evidence="6 7">
    <name type="scientific">Labrys miyagiensis</name>
    <dbReference type="NCBI Taxonomy" id="346912"/>
    <lineage>
        <taxon>Bacteria</taxon>
        <taxon>Pseudomonadati</taxon>
        <taxon>Pseudomonadota</taxon>
        <taxon>Alphaproteobacteria</taxon>
        <taxon>Hyphomicrobiales</taxon>
        <taxon>Xanthobacteraceae</taxon>
        <taxon>Labrys</taxon>
    </lineage>
</organism>
<dbReference type="Gene3D" id="3.40.50.10490">
    <property type="entry name" value="Glucose-6-phosphate isomerase like protein, domain 1"/>
    <property type="match status" value="1"/>
</dbReference>
<evidence type="ECO:0000313" key="6">
    <source>
        <dbReference type="EMBL" id="GLS18234.1"/>
    </source>
</evidence>
<dbReference type="PANTHER" id="PTHR30514:SF18">
    <property type="entry name" value="RPIR-FAMILY TRANSCRIPTIONAL REGULATOR"/>
    <property type="match status" value="1"/>
</dbReference>
<dbReference type="Pfam" id="PF01418">
    <property type="entry name" value="HTH_6"/>
    <property type="match status" value="1"/>
</dbReference>
<dbReference type="InterPro" id="IPR046348">
    <property type="entry name" value="SIS_dom_sf"/>
</dbReference>
<keyword evidence="2" id="KW-0238">DNA-binding</keyword>
<evidence type="ECO:0000259" key="5">
    <source>
        <dbReference type="PROSITE" id="PS51464"/>
    </source>
</evidence>
<dbReference type="InterPro" id="IPR036388">
    <property type="entry name" value="WH-like_DNA-bd_sf"/>
</dbReference>
<dbReference type="PROSITE" id="PS51464">
    <property type="entry name" value="SIS"/>
    <property type="match status" value="1"/>
</dbReference>
<dbReference type="CDD" id="cd05013">
    <property type="entry name" value="SIS_RpiR"/>
    <property type="match status" value="1"/>
</dbReference>
<evidence type="ECO:0000256" key="2">
    <source>
        <dbReference type="ARBA" id="ARBA00023125"/>
    </source>
</evidence>
<feature type="domain" description="HTH rpiR-type" evidence="4">
    <location>
        <begin position="4"/>
        <end position="80"/>
    </location>
</feature>
<evidence type="ECO:0000313" key="7">
    <source>
        <dbReference type="Proteomes" id="UP001156882"/>
    </source>
</evidence>
<dbReference type="PANTHER" id="PTHR30514">
    <property type="entry name" value="GLUCOKINASE"/>
    <property type="match status" value="1"/>
</dbReference>
<dbReference type="InterPro" id="IPR000281">
    <property type="entry name" value="HTH_RpiR"/>
</dbReference>
<dbReference type="InterPro" id="IPR047640">
    <property type="entry name" value="RpiR-like"/>
</dbReference>
<dbReference type="RefSeq" id="WP_284311047.1">
    <property type="nucleotide sequence ID" value="NZ_BSPC01000009.1"/>
</dbReference>
<dbReference type="SUPFAM" id="SSF46689">
    <property type="entry name" value="Homeodomain-like"/>
    <property type="match status" value="1"/>
</dbReference>
<dbReference type="SUPFAM" id="SSF53697">
    <property type="entry name" value="SIS domain"/>
    <property type="match status" value="1"/>
</dbReference>
<dbReference type="Gene3D" id="1.10.10.10">
    <property type="entry name" value="Winged helix-like DNA-binding domain superfamily/Winged helix DNA-binding domain"/>
    <property type="match status" value="1"/>
</dbReference>
<feature type="domain" description="SIS" evidence="5">
    <location>
        <begin position="130"/>
        <end position="279"/>
    </location>
</feature>
<dbReference type="InterPro" id="IPR001347">
    <property type="entry name" value="SIS_dom"/>
</dbReference>
<dbReference type="EMBL" id="BSPC01000009">
    <property type="protein sequence ID" value="GLS18234.1"/>
    <property type="molecule type" value="Genomic_DNA"/>
</dbReference>
<keyword evidence="3" id="KW-0804">Transcription</keyword>
<dbReference type="PROSITE" id="PS51071">
    <property type="entry name" value="HTH_RPIR"/>
    <property type="match status" value="1"/>
</dbReference>
<evidence type="ECO:0000256" key="3">
    <source>
        <dbReference type="ARBA" id="ARBA00023163"/>
    </source>
</evidence>
<proteinExistence type="predicted"/>